<evidence type="ECO:0000313" key="3">
    <source>
        <dbReference type="EMBL" id="JAT61138.1"/>
    </source>
</evidence>
<feature type="compositionally biased region" description="Polar residues" evidence="1">
    <location>
        <begin position="260"/>
        <end position="269"/>
    </location>
</feature>
<accession>A0A1D1XK22</accession>
<feature type="compositionally biased region" description="Low complexity" evidence="1">
    <location>
        <begin position="216"/>
        <end position="232"/>
    </location>
</feature>
<feature type="region of interest" description="Disordered" evidence="1">
    <location>
        <begin position="256"/>
        <end position="278"/>
    </location>
</feature>
<dbReference type="GO" id="GO:0008270">
    <property type="term" value="F:zinc ion binding"/>
    <property type="evidence" value="ECO:0007669"/>
    <property type="project" value="InterPro"/>
</dbReference>
<organism evidence="2">
    <name type="scientific">Anthurium amnicola</name>
    <dbReference type="NCBI Taxonomy" id="1678845"/>
    <lineage>
        <taxon>Eukaryota</taxon>
        <taxon>Viridiplantae</taxon>
        <taxon>Streptophyta</taxon>
        <taxon>Embryophyta</taxon>
        <taxon>Tracheophyta</taxon>
        <taxon>Spermatophyta</taxon>
        <taxon>Magnoliopsida</taxon>
        <taxon>Liliopsida</taxon>
        <taxon>Araceae</taxon>
        <taxon>Pothoideae</taxon>
        <taxon>Potheae</taxon>
        <taxon>Anthurium</taxon>
    </lineage>
</organism>
<dbReference type="EMBL" id="GDJX01025179">
    <property type="protein sequence ID" value="JAT42757.1"/>
    <property type="molecule type" value="Transcribed_RNA"/>
</dbReference>
<gene>
    <name evidence="2" type="primary">gag-pol_2</name>
    <name evidence="3" type="synonym">gag-pol_33</name>
    <name evidence="2" type="ORF">g.103925</name>
    <name evidence="3" type="ORF">g.103937</name>
</gene>
<dbReference type="InterPro" id="IPR036875">
    <property type="entry name" value="Znf_CCHC_sf"/>
</dbReference>
<dbReference type="EMBL" id="GDJX01006798">
    <property type="protein sequence ID" value="JAT61138.1"/>
    <property type="molecule type" value="Transcribed_RNA"/>
</dbReference>
<name>A0A1D1XK22_9ARAE</name>
<dbReference type="GO" id="GO:0003676">
    <property type="term" value="F:nucleic acid binding"/>
    <property type="evidence" value="ECO:0007669"/>
    <property type="project" value="InterPro"/>
</dbReference>
<dbReference type="PANTHER" id="PTHR34222">
    <property type="entry name" value="GAG_PRE-INTEGRS DOMAIN-CONTAINING PROTEIN"/>
    <property type="match status" value="1"/>
</dbReference>
<dbReference type="AlphaFoldDB" id="A0A1D1XK22"/>
<evidence type="ECO:0000313" key="2">
    <source>
        <dbReference type="EMBL" id="JAT42757.1"/>
    </source>
</evidence>
<proteinExistence type="predicted"/>
<protein>
    <submittedName>
        <fullName evidence="2">Gag-Pol polyprotein</fullName>
    </submittedName>
</protein>
<feature type="region of interest" description="Disordered" evidence="1">
    <location>
        <begin position="204"/>
        <end position="232"/>
    </location>
</feature>
<dbReference type="SUPFAM" id="SSF57756">
    <property type="entry name" value="Retrovirus zinc finger-like domains"/>
    <property type="match status" value="1"/>
</dbReference>
<reference evidence="2" key="1">
    <citation type="submission" date="2015-07" db="EMBL/GenBank/DDBJ databases">
        <title>Transcriptome Assembly of Anthurium amnicola.</title>
        <authorList>
            <person name="Suzuki J."/>
        </authorList>
    </citation>
    <scope>NUCLEOTIDE SEQUENCE</scope>
</reference>
<feature type="region of interest" description="Disordered" evidence="1">
    <location>
        <begin position="155"/>
        <end position="179"/>
    </location>
</feature>
<dbReference type="PANTHER" id="PTHR34222:SF100">
    <property type="entry name" value="CCHC-TYPE DOMAIN-CONTAINING PROTEIN"/>
    <property type="match status" value="1"/>
</dbReference>
<evidence type="ECO:0000256" key="1">
    <source>
        <dbReference type="SAM" id="MobiDB-lite"/>
    </source>
</evidence>
<sequence>MGYLFRSVDPSIRLDLLELATSRAQWLYLAKRYIQSSGAREYQLRHELDTIRQGELSIQEFFTRLRRIWSELDAMHAPGRFSTCSCSSQRDRQYLYHFLMRLRPEFEALRGQLLHRSPLPSLEDALTDLLAEETRLCAIRTSVVSTETVLTAVSRSGSSQPALLPRPQSAPSYHGDSSGPSAPVYCKYCRKRGHTIDQCWTLQRRQRQPRPTVPKTAHSSSATVATAATATGSSDVTQLANRVEQIQHLLQTAGFLSEPSAMTATTGSSYRPEDWNRS</sequence>